<protein>
    <submittedName>
        <fullName evidence="2">Polysaccharide lyase family 7 protein</fullName>
    </submittedName>
</protein>
<reference evidence="2" key="1">
    <citation type="submission" date="2022-06" db="EMBL/GenBank/DDBJ databases">
        <title>A novel DMS-producing enzyme.</title>
        <authorList>
            <person name="Zhang Y."/>
        </authorList>
    </citation>
    <scope>NUCLEOTIDE SEQUENCE</scope>
    <source>
        <strain evidence="2">RT37</strain>
    </source>
</reference>
<dbReference type="Gene3D" id="2.60.120.200">
    <property type="match status" value="1"/>
</dbReference>
<dbReference type="EMBL" id="CP098827">
    <property type="protein sequence ID" value="XBO71001.1"/>
    <property type="molecule type" value="Genomic_DNA"/>
</dbReference>
<dbReference type="InterPro" id="IPR013320">
    <property type="entry name" value="ConA-like_dom_sf"/>
</dbReference>
<gene>
    <name evidence="2" type="ORF">NFG58_20795</name>
</gene>
<name>A0AAU7KH60_9GAMM</name>
<proteinExistence type="predicted"/>
<feature type="domain" description="Alginate lyase 2" evidence="1">
    <location>
        <begin position="62"/>
        <end position="371"/>
    </location>
</feature>
<evidence type="ECO:0000259" key="1">
    <source>
        <dbReference type="Pfam" id="PF08787"/>
    </source>
</evidence>
<evidence type="ECO:0000313" key="2">
    <source>
        <dbReference type="EMBL" id="XBO71001.1"/>
    </source>
</evidence>
<dbReference type="SUPFAM" id="SSF49899">
    <property type="entry name" value="Concanavalin A-like lectins/glucanases"/>
    <property type="match status" value="1"/>
</dbReference>
<keyword evidence="2" id="KW-0456">Lyase</keyword>
<dbReference type="Pfam" id="PF08787">
    <property type="entry name" value="Alginate_lyase2"/>
    <property type="match status" value="1"/>
</dbReference>
<dbReference type="RefSeq" id="WP_348827293.1">
    <property type="nucleotide sequence ID" value="NZ_CP098827.1"/>
</dbReference>
<sequence length="376" mass="41599">MLEHDHLSRFLSHRHSLCQPLYQSLRHPLRKPLIVALSALAVSSFGVSSMAADEGTPPAQVFDLTTWKLTLPMDADGDDDVDEISVGELQSYQHPDYYYLNDNNNLVFVTPNSAFTTPNSSNARTELRQMLAGADDAFGPKAPEQNFALASHPEADRYAQIGGYLDATLRVDHVAERTDKPDRAAAYSVVIGQIHAGKDEAVLAQDNGFGHGNEPLKIYYKKFPDHETGSVFWNYERNLEKDDPERIDISHAVWGNDWSGSEDPGEAGIALGESFRYRVEVKDDVMHLTFASDGHPTRTFEQNLADNVGPDGEVDEADHPQGYAGDWMYFKAGSYNQCNTKPESGACLGTGVWETDQQHGDYAQVVFSELDSGPVE</sequence>
<dbReference type="GO" id="GO:0016829">
    <property type="term" value="F:lyase activity"/>
    <property type="evidence" value="ECO:0007669"/>
    <property type="project" value="UniProtKB-KW"/>
</dbReference>
<accession>A0AAU7KH60</accession>
<dbReference type="AlphaFoldDB" id="A0AAU7KH60"/>
<dbReference type="InterPro" id="IPR014895">
    <property type="entry name" value="Alginate_lyase_2"/>
</dbReference>
<organism evidence="2">
    <name type="scientific">Halomonas sp. RT37</name>
    <dbReference type="NCBI Taxonomy" id="2950872"/>
    <lineage>
        <taxon>Bacteria</taxon>
        <taxon>Pseudomonadati</taxon>
        <taxon>Pseudomonadota</taxon>
        <taxon>Gammaproteobacteria</taxon>
        <taxon>Oceanospirillales</taxon>
        <taxon>Halomonadaceae</taxon>
        <taxon>Halomonas</taxon>
    </lineage>
</organism>